<gene>
    <name evidence="1" type="ORF">MNOR_LOCUS35279</name>
</gene>
<dbReference type="PROSITE" id="PS00251">
    <property type="entry name" value="THD_1"/>
    <property type="match status" value="1"/>
</dbReference>
<comment type="caution">
    <text evidence="1">The sequence shown here is derived from an EMBL/GenBank/DDBJ whole genome shotgun (WGS) entry which is preliminary data.</text>
</comment>
<name>A0AAV2SF45_MEGNR</name>
<dbReference type="AlphaFoldDB" id="A0AAV2SF45"/>
<dbReference type="InterPro" id="IPR021184">
    <property type="entry name" value="TNF_CS"/>
</dbReference>
<dbReference type="EMBL" id="CAXKWB010058013">
    <property type="protein sequence ID" value="CAL4180169.1"/>
    <property type="molecule type" value="Genomic_DNA"/>
</dbReference>
<dbReference type="InterPro" id="IPR008983">
    <property type="entry name" value="Tumour_necrosis_fac-like_dom"/>
</dbReference>
<feature type="non-terminal residue" evidence="1">
    <location>
        <position position="1"/>
    </location>
</feature>
<keyword evidence="2" id="KW-1185">Reference proteome</keyword>
<reference evidence="1 2" key="1">
    <citation type="submission" date="2024-05" db="EMBL/GenBank/DDBJ databases">
        <authorList>
            <person name="Wallberg A."/>
        </authorList>
    </citation>
    <scope>NUCLEOTIDE SEQUENCE [LARGE SCALE GENOMIC DNA]</scope>
</reference>
<proteinExistence type="predicted"/>
<dbReference type="Gene3D" id="2.60.120.40">
    <property type="match status" value="1"/>
</dbReference>
<evidence type="ECO:0000313" key="2">
    <source>
        <dbReference type="Proteomes" id="UP001497623"/>
    </source>
</evidence>
<dbReference type="SUPFAM" id="SSF49842">
    <property type="entry name" value="TNF-like"/>
    <property type="match status" value="1"/>
</dbReference>
<sequence length="110" mass="12134">NRNTNILTAAHFYSKPNDNTIGLFNRHAWAAASWMKQFGGSKKYHLKRTGGVVVKESGLYYLYAQLVYSSGFANAGYQMLVDGLPVLMCTLDRGFTTNSCHTSGVAYVAK</sequence>
<dbReference type="Proteomes" id="UP001497623">
    <property type="component" value="Unassembled WGS sequence"/>
</dbReference>
<organism evidence="1 2">
    <name type="scientific">Meganyctiphanes norvegica</name>
    <name type="common">Northern krill</name>
    <name type="synonym">Thysanopoda norvegica</name>
    <dbReference type="NCBI Taxonomy" id="48144"/>
    <lineage>
        <taxon>Eukaryota</taxon>
        <taxon>Metazoa</taxon>
        <taxon>Ecdysozoa</taxon>
        <taxon>Arthropoda</taxon>
        <taxon>Crustacea</taxon>
        <taxon>Multicrustacea</taxon>
        <taxon>Malacostraca</taxon>
        <taxon>Eumalacostraca</taxon>
        <taxon>Eucarida</taxon>
        <taxon>Euphausiacea</taxon>
        <taxon>Euphausiidae</taxon>
        <taxon>Meganyctiphanes</taxon>
    </lineage>
</organism>
<protein>
    <submittedName>
        <fullName evidence="1">Uncharacterized protein</fullName>
    </submittedName>
</protein>
<feature type="non-terminal residue" evidence="1">
    <location>
        <position position="110"/>
    </location>
</feature>
<evidence type="ECO:0000313" key="1">
    <source>
        <dbReference type="EMBL" id="CAL4180169.1"/>
    </source>
</evidence>
<accession>A0AAV2SF45</accession>